<dbReference type="Pfam" id="PF00498">
    <property type="entry name" value="FHA"/>
    <property type="match status" value="1"/>
</dbReference>
<dbReference type="InterPro" id="IPR008984">
    <property type="entry name" value="SMAD_FHA_dom_sf"/>
</dbReference>
<comment type="caution">
    <text evidence="2">The sequence shown here is derived from an EMBL/GenBank/DDBJ whole genome shotgun (WGS) entry which is preliminary data.</text>
</comment>
<dbReference type="EMBL" id="JAODBU010000008">
    <property type="protein sequence ID" value="MCT7399247.1"/>
    <property type="molecule type" value="Genomic_DNA"/>
</dbReference>
<dbReference type="CDD" id="cd00060">
    <property type="entry name" value="FHA"/>
    <property type="match status" value="1"/>
</dbReference>
<evidence type="ECO:0000313" key="2">
    <source>
        <dbReference type="EMBL" id="MCT7399247.1"/>
    </source>
</evidence>
<dbReference type="InterPro" id="IPR009839">
    <property type="entry name" value="SseB_N"/>
</dbReference>
<keyword evidence="3" id="KW-1185">Reference proteome</keyword>
<sequence length="251" mass="28971">MASRRSENISEMSNFEIIKEMEDLLKKYNRKTDKAIYKKSIVKLLQSAEVILAADVDFKKAQTDGEFLEKVILKTDVVKDSERKRMLPIFTSFDQIPDDYAEHFSLIRVQSRVCYNLMNERDDIDGLVINPFTKSMPLIKKVDDNPIRKTEVKAEIDDFVLVHNGERYVVNKWPFTIGRVGTDIEINESYISKIHTILVYKDGKYIIADNDSTNGTKVNGILLKPKVPVVLHSGYKILIADEEEFEVYINE</sequence>
<accession>A0ABT2M4C6</accession>
<organism evidence="2 3">
    <name type="scientific">Eubacterium album</name>
    <dbReference type="NCBI Taxonomy" id="2978477"/>
    <lineage>
        <taxon>Bacteria</taxon>
        <taxon>Bacillati</taxon>
        <taxon>Bacillota</taxon>
        <taxon>Clostridia</taxon>
        <taxon>Eubacteriales</taxon>
        <taxon>Eubacteriaceae</taxon>
        <taxon>Eubacterium</taxon>
    </lineage>
</organism>
<dbReference type="Gene3D" id="2.60.200.20">
    <property type="match status" value="1"/>
</dbReference>
<dbReference type="Proteomes" id="UP001431199">
    <property type="component" value="Unassembled WGS sequence"/>
</dbReference>
<dbReference type="SUPFAM" id="SSF49879">
    <property type="entry name" value="SMAD/FHA domain"/>
    <property type="match status" value="1"/>
</dbReference>
<feature type="domain" description="FHA" evidence="1">
    <location>
        <begin position="175"/>
        <end position="223"/>
    </location>
</feature>
<dbReference type="InterPro" id="IPR000253">
    <property type="entry name" value="FHA_dom"/>
</dbReference>
<protein>
    <submittedName>
        <fullName evidence="2">SseB family protein</fullName>
    </submittedName>
</protein>
<name>A0ABT2M4C6_9FIRM</name>
<dbReference type="SMART" id="SM00240">
    <property type="entry name" value="FHA"/>
    <property type="match status" value="1"/>
</dbReference>
<gene>
    <name evidence="2" type="ORF">N5B56_09170</name>
</gene>
<evidence type="ECO:0000259" key="1">
    <source>
        <dbReference type="PROSITE" id="PS50006"/>
    </source>
</evidence>
<reference evidence="2" key="1">
    <citation type="submission" date="2022-09" db="EMBL/GenBank/DDBJ databases">
        <title>Eubacterium sp. LFL-14 isolated from human feces.</title>
        <authorList>
            <person name="Liu F."/>
        </authorList>
    </citation>
    <scope>NUCLEOTIDE SEQUENCE</scope>
    <source>
        <strain evidence="2">LFL-14</strain>
    </source>
</reference>
<proteinExistence type="predicted"/>
<evidence type="ECO:0000313" key="3">
    <source>
        <dbReference type="Proteomes" id="UP001431199"/>
    </source>
</evidence>
<dbReference type="PROSITE" id="PS50006">
    <property type="entry name" value="FHA_DOMAIN"/>
    <property type="match status" value="1"/>
</dbReference>
<dbReference type="Pfam" id="PF07179">
    <property type="entry name" value="SseB"/>
    <property type="match status" value="1"/>
</dbReference>
<dbReference type="RefSeq" id="WP_022089032.1">
    <property type="nucleotide sequence ID" value="NZ_JAODBU010000008.1"/>
</dbReference>